<name>Q6LMQ8_PHOPR</name>
<proteinExistence type="predicted"/>
<dbReference type="STRING" id="298386.PBPRA3103"/>
<dbReference type="EMBL" id="CR378673">
    <property type="protein sequence ID" value="CAG21419.1"/>
    <property type="molecule type" value="Genomic_DNA"/>
</dbReference>
<gene>
    <name evidence="1" type="ordered locus">PBPRA3103</name>
</gene>
<sequence>MTPDASESDFIDGEIEKKNYRRRWVTNVKIIPSHPFNHGIHMDTHHLISKEAVNISKLGKLLVKKGFDINDLNNLVGFPATLPGACQLKTQLHRGDHIFKPPGEEPYHDEVSNALLEVIEKIEQCYGKTRQKEQSDEIHQLLNPIAKSILKQVTRFKLPLTELYLNFKPSNCLGCGNCFEVKDARFNATACEHDREHYKQLHVSGIDYRYQSSNAHKKIIMYSESWTPKVTK</sequence>
<evidence type="ECO:0000313" key="1">
    <source>
        <dbReference type="EMBL" id="CAG21419.1"/>
    </source>
</evidence>
<dbReference type="eggNOG" id="ENOG5031NA0">
    <property type="taxonomic scope" value="Bacteria"/>
</dbReference>
<dbReference type="InterPro" id="IPR032871">
    <property type="entry name" value="AHH_dom_containing"/>
</dbReference>
<keyword evidence="2" id="KW-1185">Reference proteome</keyword>
<accession>Q6LMQ8</accession>
<evidence type="ECO:0000313" key="2">
    <source>
        <dbReference type="Proteomes" id="UP000000593"/>
    </source>
</evidence>
<dbReference type="KEGG" id="ppr:PBPRA3103"/>
<dbReference type="HOGENOM" id="CLU_1124166_0_0_6"/>
<dbReference type="Proteomes" id="UP000000593">
    <property type="component" value="Chromosome 1"/>
</dbReference>
<organism evidence="1 2">
    <name type="scientific">Photobacterium profundum (strain SS9)</name>
    <dbReference type="NCBI Taxonomy" id="298386"/>
    <lineage>
        <taxon>Bacteria</taxon>
        <taxon>Pseudomonadati</taxon>
        <taxon>Pseudomonadota</taxon>
        <taxon>Gammaproteobacteria</taxon>
        <taxon>Vibrionales</taxon>
        <taxon>Vibrionaceae</taxon>
        <taxon>Photobacterium</taxon>
    </lineage>
</organism>
<dbReference type="AlphaFoldDB" id="Q6LMQ8"/>
<dbReference type="Pfam" id="PF14412">
    <property type="entry name" value="AHH"/>
    <property type="match status" value="1"/>
</dbReference>
<reference evidence="2" key="1">
    <citation type="journal article" date="2005" name="Science">
        <title>Life at depth: Photobacterium profundum genome sequence and expression analysis.</title>
        <authorList>
            <person name="Vezzi A."/>
            <person name="Campanaro S."/>
            <person name="D'Angelo M."/>
            <person name="Simonato F."/>
            <person name="Vitulo N."/>
            <person name="Lauro F.M."/>
            <person name="Cestaro A."/>
            <person name="Malacrida G."/>
            <person name="Simionati B."/>
            <person name="Cannata N."/>
            <person name="Romualdi C."/>
            <person name="Bartlett D.H."/>
            <person name="Valle G."/>
        </authorList>
    </citation>
    <scope>NUCLEOTIDE SEQUENCE [LARGE SCALE GENOMIC DNA]</scope>
    <source>
        <strain evidence="2">ATCC BAA-1253 / SS9</strain>
    </source>
</reference>
<protein>
    <submittedName>
        <fullName evidence="1">Uncharacterized protein</fullName>
    </submittedName>
</protein>